<evidence type="ECO:0000313" key="3">
    <source>
        <dbReference type="Proteomes" id="UP000093737"/>
    </source>
</evidence>
<evidence type="ECO:0000313" key="4">
    <source>
        <dbReference type="Proteomes" id="UP000093748"/>
    </source>
</evidence>
<evidence type="ECO:0000313" key="1">
    <source>
        <dbReference type="EMBL" id="OBP78384.1"/>
    </source>
</evidence>
<dbReference type="AlphaFoldDB" id="A0A1A5QRJ3"/>
<sequence length="74" mass="8401">MPPFSLKSDPAGNVQGVVEMVVKEDKESAGKDAAESRWPWLRRHQRPVLVRLEEGMTDHSVFRQHECGSSLQSR</sequence>
<name>A0A1A5QRJ3_RHILI</name>
<accession>A0A1A5QRJ3</accession>
<reference evidence="1" key="3">
    <citation type="submission" date="2016-06" db="EMBL/GenBank/DDBJ databases">
        <authorList>
            <person name="Kjaerup R.B."/>
            <person name="Dalgaard T.S."/>
            <person name="Juul-Madsen H.R."/>
        </authorList>
    </citation>
    <scope>NUCLEOTIDE SEQUENCE</scope>
    <source>
        <strain evidence="1">R7ANS::ICEMlSym2042</strain>
    </source>
</reference>
<gene>
    <name evidence="2" type="ORF">A8145_28615</name>
    <name evidence="1" type="ORF">BAE39_30255</name>
</gene>
<dbReference type="Proteomes" id="UP000093748">
    <property type="component" value="Unassembled WGS sequence"/>
</dbReference>
<reference evidence="4" key="2">
    <citation type="submission" date="2016-06" db="EMBL/GenBank/DDBJ databases">
        <title>NZP2037 Pacbio-Illumina hybrid assembly.</title>
        <authorList>
            <person name="Ramsay J.P."/>
        </authorList>
    </citation>
    <scope>NUCLEOTIDE SEQUENCE [LARGE SCALE GENOMIC DNA]</scope>
    <source>
        <strain evidence="4">R7ANS::ICEMlSym2042</strain>
    </source>
</reference>
<proteinExistence type="predicted"/>
<dbReference type="EMBL" id="LYTK01000004">
    <property type="protein sequence ID" value="OBQ70311.1"/>
    <property type="molecule type" value="Genomic_DNA"/>
</dbReference>
<reference evidence="2 3" key="1">
    <citation type="submission" date="2016-05" db="EMBL/GenBank/DDBJ databases">
        <authorList>
            <person name="Ramsay J.P."/>
        </authorList>
    </citation>
    <scope>NUCLEOTIDE SEQUENCE [LARGE SCALE GENOMIC DNA]</scope>
    <source>
        <strain evidence="2 3">NZP2042</strain>
    </source>
</reference>
<protein>
    <submittedName>
        <fullName evidence="1">Uncharacterized protein</fullName>
    </submittedName>
</protein>
<dbReference type="Proteomes" id="UP000093737">
    <property type="component" value="Unassembled WGS sequence"/>
</dbReference>
<evidence type="ECO:0000313" key="2">
    <source>
        <dbReference type="EMBL" id="OBQ70311.1"/>
    </source>
</evidence>
<comment type="caution">
    <text evidence="1">The sequence shown here is derived from an EMBL/GenBank/DDBJ whole genome shotgun (WGS) entry which is preliminary data.</text>
</comment>
<dbReference type="EMBL" id="LZTJ01000007">
    <property type="protein sequence ID" value="OBP78384.1"/>
    <property type="molecule type" value="Genomic_DNA"/>
</dbReference>
<organism evidence="1 4">
    <name type="scientific">Rhizobium loti</name>
    <name type="common">Mesorhizobium loti</name>
    <dbReference type="NCBI Taxonomy" id="381"/>
    <lineage>
        <taxon>Bacteria</taxon>
        <taxon>Pseudomonadati</taxon>
        <taxon>Pseudomonadota</taxon>
        <taxon>Alphaproteobacteria</taxon>
        <taxon>Hyphomicrobiales</taxon>
        <taxon>Phyllobacteriaceae</taxon>
        <taxon>Mesorhizobium</taxon>
    </lineage>
</organism>